<dbReference type="OrthoDB" id="323926at2"/>
<dbReference type="PANTHER" id="PTHR11496">
    <property type="entry name" value="ALCOHOL DEHYDROGENASE"/>
    <property type="match status" value="1"/>
</dbReference>
<dbReference type="Proteomes" id="UP000216454">
    <property type="component" value="Unassembled WGS sequence"/>
</dbReference>
<dbReference type="Gene3D" id="3.40.50.1970">
    <property type="match status" value="1"/>
</dbReference>
<dbReference type="AlphaFoldDB" id="A0A261F4M7"/>
<dbReference type="PANTHER" id="PTHR11496:SF83">
    <property type="entry name" value="HYDROXYACID-OXOACID TRANSHYDROGENASE, MITOCHONDRIAL"/>
    <property type="match status" value="1"/>
</dbReference>
<sequence length="348" mass="37807">MEVRNAPVVVFDQNLGGTQALSSYLAMMPAGTVLIPLPPTCTVQTVTTLHAQIEEYDNLFAVGGGAILDAVKLAALPNWSSVKRGLEVGRSGLMVLRGDGTAHGKTKRIEAVPTTIGTGSEASSVALVEGPSRRRHLIIGRSLRPRKRYYSEFYRTLPDSLLYEGAIEVALRIVGEYVVSGNSANATDELAVGMLKELRAAARRAETDRQESCIRLARVSALSHEKRATGGRNPFTWPLWYIANELSTECGCRKMEASIPLIPSIVYMARSGKLPWGRSGRVNQLESRIGNLDWFFAELMPAMGSASGAFWSDDVADRTARRAMLAWGGTGMPLEGTDMAELRNVLIP</sequence>
<evidence type="ECO:0000313" key="4">
    <source>
        <dbReference type="Proteomes" id="UP000216454"/>
    </source>
</evidence>
<feature type="domain" description="Alcohol dehydrogenase iron-type/glycerol dehydrogenase GldA" evidence="2">
    <location>
        <begin position="7"/>
        <end position="145"/>
    </location>
</feature>
<dbReference type="RefSeq" id="WP_094690450.1">
    <property type="nucleotide sequence ID" value="NZ_MWWQ01000001.1"/>
</dbReference>
<evidence type="ECO:0000259" key="2">
    <source>
        <dbReference type="Pfam" id="PF00465"/>
    </source>
</evidence>
<accession>A0A261F4M7</accession>
<dbReference type="GO" id="GO:0046872">
    <property type="term" value="F:metal ion binding"/>
    <property type="evidence" value="ECO:0007669"/>
    <property type="project" value="InterPro"/>
</dbReference>
<proteinExistence type="predicted"/>
<protein>
    <submittedName>
        <fullName evidence="3">Iron-containing alcohol dehydrogenase</fullName>
    </submittedName>
</protein>
<dbReference type="InterPro" id="IPR001670">
    <property type="entry name" value="ADH_Fe/GldA"/>
</dbReference>
<name>A0A261F4M7_9BIFI</name>
<keyword evidence="4" id="KW-1185">Reference proteome</keyword>
<comment type="caution">
    <text evidence="3">The sequence shown here is derived from an EMBL/GenBank/DDBJ whole genome shotgun (WGS) entry which is preliminary data.</text>
</comment>
<evidence type="ECO:0000313" key="3">
    <source>
        <dbReference type="EMBL" id="OZG54003.1"/>
    </source>
</evidence>
<dbReference type="EMBL" id="MWWQ01000001">
    <property type="protein sequence ID" value="OZG54003.1"/>
    <property type="molecule type" value="Genomic_DNA"/>
</dbReference>
<dbReference type="GO" id="GO:0004022">
    <property type="term" value="F:alcohol dehydrogenase (NAD+) activity"/>
    <property type="evidence" value="ECO:0007669"/>
    <property type="project" value="TreeGrafter"/>
</dbReference>
<dbReference type="SUPFAM" id="SSF56796">
    <property type="entry name" value="Dehydroquinate synthase-like"/>
    <property type="match status" value="1"/>
</dbReference>
<keyword evidence="1" id="KW-0560">Oxidoreductase</keyword>
<dbReference type="Pfam" id="PF00465">
    <property type="entry name" value="Fe-ADH"/>
    <property type="match status" value="1"/>
</dbReference>
<evidence type="ECO:0000256" key="1">
    <source>
        <dbReference type="ARBA" id="ARBA00023002"/>
    </source>
</evidence>
<reference evidence="3 4" key="1">
    <citation type="journal article" date="2017" name="BMC Genomics">
        <title>Comparative genomic and phylogenomic analyses of the Bifidobacteriaceae family.</title>
        <authorList>
            <person name="Lugli G.A."/>
            <person name="Milani C."/>
            <person name="Turroni F."/>
            <person name="Duranti S."/>
            <person name="Mancabelli L."/>
            <person name="Mangifesta M."/>
            <person name="Ferrario C."/>
            <person name="Modesto M."/>
            <person name="Mattarelli P."/>
            <person name="Jiri K."/>
            <person name="van Sinderen D."/>
            <person name="Ventura M."/>
        </authorList>
    </citation>
    <scope>NUCLEOTIDE SEQUENCE [LARGE SCALE GENOMIC DNA]</scope>
    <source>
        <strain evidence="3 4">DSM 24744</strain>
    </source>
</reference>
<organism evidence="3 4">
    <name type="scientific">Pseudoscardovia suis</name>
    <dbReference type="NCBI Taxonomy" id="987063"/>
    <lineage>
        <taxon>Bacteria</taxon>
        <taxon>Bacillati</taxon>
        <taxon>Actinomycetota</taxon>
        <taxon>Actinomycetes</taxon>
        <taxon>Bifidobacteriales</taxon>
        <taxon>Bifidobacteriaceae</taxon>
        <taxon>Pseudoscardovia</taxon>
    </lineage>
</organism>
<gene>
    <name evidence="3" type="ORF">PSSU_0106</name>
</gene>
<dbReference type="InterPro" id="IPR039697">
    <property type="entry name" value="Alcohol_dehydrogenase_Fe"/>
</dbReference>